<dbReference type="EMBL" id="APVH01000015">
    <property type="protein sequence ID" value="EPX83542.1"/>
    <property type="molecule type" value="Genomic_DNA"/>
</dbReference>
<dbReference type="Pfam" id="PF00857">
    <property type="entry name" value="Isochorismatase"/>
    <property type="match status" value="1"/>
</dbReference>
<dbReference type="PANTHER" id="PTHR43540">
    <property type="entry name" value="PEROXYUREIDOACRYLATE/UREIDOACRYLATE AMIDOHYDROLASE-RELATED"/>
    <property type="match status" value="1"/>
</dbReference>
<dbReference type="InterPro" id="IPR000868">
    <property type="entry name" value="Isochorismatase-like_dom"/>
</dbReference>
<keyword evidence="1 3" id="KW-0378">Hydrolase</keyword>
<evidence type="ECO:0000256" key="1">
    <source>
        <dbReference type="ARBA" id="ARBA00022801"/>
    </source>
</evidence>
<dbReference type="eggNOG" id="COG1335">
    <property type="taxonomic scope" value="Bacteria"/>
</dbReference>
<accession>S9QVF8</accession>
<reference evidence="4" key="1">
    <citation type="journal article" date="2014" name="Stand. Genomic Sci.">
        <title>Genome sequence of the exopolysaccharide-producing Salipiger mucosus type strain (DSM 16094(T)), a moderately halophilic member of the Roseobacter clade.</title>
        <authorList>
            <person name="Riedel T."/>
            <person name="Spring S."/>
            <person name="Fiebig A."/>
            <person name="Petersen J."/>
            <person name="Kyrpides N.C."/>
            <person name="Goker M."/>
            <person name="Klenk H.P."/>
        </authorList>
    </citation>
    <scope>NUCLEOTIDE SEQUENCE [LARGE SCALE GENOMIC DNA]</scope>
    <source>
        <strain evidence="4">DSM 16094</strain>
    </source>
</reference>
<evidence type="ECO:0000313" key="3">
    <source>
        <dbReference type="EMBL" id="EPX83542.1"/>
    </source>
</evidence>
<dbReference type="SUPFAM" id="SSF52499">
    <property type="entry name" value="Isochorismatase-like hydrolases"/>
    <property type="match status" value="1"/>
</dbReference>
<dbReference type="Proteomes" id="UP000015347">
    <property type="component" value="Unassembled WGS sequence"/>
</dbReference>
<dbReference type="PROSITE" id="PS51318">
    <property type="entry name" value="TAT"/>
    <property type="match status" value="1"/>
</dbReference>
<dbReference type="InterPro" id="IPR050272">
    <property type="entry name" value="Isochorismatase-like_hydrls"/>
</dbReference>
<dbReference type="InterPro" id="IPR036380">
    <property type="entry name" value="Isochorismatase-like_sf"/>
</dbReference>
<feature type="domain" description="Isochorismatase-like" evidence="2">
    <location>
        <begin position="87"/>
        <end position="258"/>
    </location>
</feature>
<dbReference type="HOGENOM" id="CLU_1106198_0_0_5"/>
<name>S9QVF8_9RHOB</name>
<dbReference type="AlphaFoldDB" id="S9QVF8"/>
<gene>
    <name evidence="3" type="ORF">Salmuc_02150</name>
</gene>
<dbReference type="STRING" id="1123237.Salmuc_02150"/>
<dbReference type="GO" id="GO:0016787">
    <property type="term" value="F:hydrolase activity"/>
    <property type="evidence" value="ECO:0007669"/>
    <property type="project" value="UniProtKB-KW"/>
</dbReference>
<organism evidence="3 4">
    <name type="scientific">Salipiger mucosus DSM 16094</name>
    <dbReference type="NCBI Taxonomy" id="1123237"/>
    <lineage>
        <taxon>Bacteria</taxon>
        <taxon>Pseudomonadati</taxon>
        <taxon>Pseudomonadota</taxon>
        <taxon>Alphaproteobacteria</taxon>
        <taxon>Rhodobacterales</taxon>
        <taxon>Roseobacteraceae</taxon>
        <taxon>Salipiger</taxon>
    </lineage>
</organism>
<dbReference type="InterPro" id="IPR006311">
    <property type="entry name" value="TAT_signal"/>
</dbReference>
<comment type="caution">
    <text evidence="3">The sequence shown here is derived from an EMBL/GenBank/DDBJ whole genome shotgun (WGS) entry which is preliminary data.</text>
</comment>
<dbReference type="Gene3D" id="3.40.50.850">
    <property type="entry name" value="Isochorismatase-like"/>
    <property type="match status" value="1"/>
</dbReference>
<proteinExistence type="predicted"/>
<evidence type="ECO:0000313" key="4">
    <source>
        <dbReference type="Proteomes" id="UP000015347"/>
    </source>
</evidence>
<dbReference type="RefSeq" id="WP_021120106.1">
    <property type="nucleotide sequence ID" value="NZ_KE557274.1"/>
</dbReference>
<evidence type="ECO:0000259" key="2">
    <source>
        <dbReference type="Pfam" id="PF00857"/>
    </source>
</evidence>
<keyword evidence="4" id="KW-1185">Reference proteome</keyword>
<protein>
    <submittedName>
        <fullName evidence="3">Isochorismatase hydrolase</fullName>
    </submittedName>
</protein>
<sequence>MTYENESSGVTRRGTMFGMAAGGAAILGGAAKAANATEERLKGGAAAIPELAPHWQELDLREILSRPAAFMSVSQVKSLYEPWGVQAAERHWERGSLPATVKAAKAARAAGNFVSFNWIGYPVYRPTHPVNDFDAVQYASWTAGADQTEEQAAADNDLADDLQALVRPGDNEFSEVALQCAWFGTPLPLELTRKQVQPIVLTGIHLDWCIEGNARVARDNGFLPIVIGDACGCVRPDQEAAAMDRINAFFAPVISSDEFVRLVS</sequence>